<evidence type="ECO:0000313" key="9">
    <source>
        <dbReference type="RefSeq" id="XP_010269206.1"/>
    </source>
</evidence>
<comment type="cofactor">
    <cofactor evidence="1">
        <name>Mn(2+)</name>
        <dbReference type="ChEBI" id="CHEBI:29035"/>
    </cofactor>
</comment>
<evidence type="ECO:0000256" key="6">
    <source>
        <dbReference type="SAM" id="Phobius"/>
    </source>
</evidence>
<dbReference type="GO" id="GO:0046872">
    <property type="term" value="F:metal ion binding"/>
    <property type="evidence" value="ECO:0007669"/>
    <property type="project" value="UniProtKB-KW"/>
</dbReference>
<dbReference type="GO" id="GO:0016020">
    <property type="term" value="C:membrane"/>
    <property type="evidence" value="ECO:0007669"/>
    <property type="project" value="GOC"/>
</dbReference>
<keyword evidence="4 6" id="KW-0472">Membrane</keyword>
<name>A0A1U8ANR9_NELNU</name>
<evidence type="ECO:0000256" key="5">
    <source>
        <dbReference type="ARBA" id="ARBA00023211"/>
    </source>
</evidence>
<keyword evidence="3" id="KW-0378">Hydrolase</keyword>
<organism evidence="8 9">
    <name type="scientific">Nelumbo nucifera</name>
    <name type="common">Sacred lotus</name>
    <dbReference type="NCBI Taxonomy" id="4432"/>
    <lineage>
        <taxon>Eukaryota</taxon>
        <taxon>Viridiplantae</taxon>
        <taxon>Streptophyta</taxon>
        <taxon>Embryophyta</taxon>
        <taxon>Tracheophyta</taxon>
        <taxon>Spermatophyta</taxon>
        <taxon>Magnoliopsida</taxon>
        <taxon>Proteales</taxon>
        <taxon>Nelumbonaceae</taxon>
        <taxon>Nelumbo</taxon>
    </lineage>
</organism>
<dbReference type="SUPFAM" id="SSF56300">
    <property type="entry name" value="Metallo-dependent phosphatases"/>
    <property type="match status" value="1"/>
</dbReference>
<evidence type="ECO:0000256" key="4">
    <source>
        <dbReference type="ARBA" id="ARBA00023136"/>
    </source>
</evidence>
<dbReference type="Proteomes" id="UP000189703">
    <property type="component" value="Unplaced"/>
</dbReference>
<dbReference type="GO" id="GO:0006506">
    <property type="term" value="P:GPI anchor biosynthetic process"/>
    <property type="evidence" value="ECO:0007669"/>
    <property type="project" value="InterPro"/>
</dbReference>
<dbReference type="AlphaFoldDB" id="A0A1U8ANR9"/>
<proteinExistence type="predicted"/>
<evidence type="ECO:0000256" key="3">
    <source>
        <dbReference type="ARBA" id="ARBA00022801"/>
    </source>
</evidence>
<dbReference type="GeneID" id="104605941"/>
<evidence type="ECO:0000256" key="1">
    <source>
        <dbReference type="ARBA" id="ARBA00001936"/>
    </source>
</evidence>
<evidence type="ECO:0000256" key="7">
    <source>
        <dbReference type="SAM" id="SignalP"/>
    </source>
</evidence>
<dbReference type="GO" id="GO:0016787">
    <property type="term" value="F:hydrolase activity"/>
    <property type="evidence" value="ECO:0007669"/>
    <property type="project" value="UniProtKB-KW"/>
</dbReference>
<keyword evidence="6" id="KW-1133">Transmembrane helix</keyword>
<evidence type="ECO:0000256" key="2">
    <source>
        <dbReference type="ARBA" id="ARBA00022723"/>
    </source>
</evidence>
<accession>A0A1U8ANR9</accession>
<feature type="signal peptide" evidence="7">
    <location>
        <begin position="1"/>
        <end position="22"/>
    </location>
</feature>
<keyword evidence="5" id="KW-0464">Manganese</keyword>
<reference evidence="9" key="1">
    <citation type="submission" date="2025-08" db="UniProtKB">
        <authorList>
            <consortium name="RefSeq"/>
        </authorList>
    </citation>
    <scope>IDENTIFICATION</scope>
</reference>
<evidence type="ECO:0000313" key="8">
    <source>
        <dbReference type="Proteomes" id="UP000189703"/>
    </source>
</evidence>
<dbReference type="InterPro" id="IPR033308">
    <property type="entry name" value="PGAP5/Cdc1/Ted1"/>
</dbReference>
<dbReference type="InterPro" id="IPR029052">
    <property type="entry name" value="Metallo-depent_PP-like"/>
</dbReference>
<keyword evidence="7" id="KW-0732">Signal</keyword>
<feature type="chain" id="PRO_5010521047" evidence="7">
    <location>
        <begin position="23"/>
        <end position="358"/>
    </location>
</feature>
<sequence length="358" mass="39535">MVVWRSALPLIIAVALMTFEHWVTIPSCEVVSRDNVEDDSTKDSGELKVMMVANLLLLGSEAGYTNIYFRDSFTAKFFRQLQRMLGPFLGLPLHIVLGDRDIGECSKINAKFVNRIASNFPGLDSAGCGSFEVSNISFVSLNAVALLCGDNDLRFGVEKIIEKESVDLQTHTNAATEIANETTNSETNFSNFVWRENTMLSGSGPVLLLHFPLHSTLNSNCAAVNALNQSPSPCHHKSLKTFGNRRLAGAGPYDLLHTVPPNETEYIFQALKPRIIFSAHTHEFYDRTHRDGTREVTVPAMTWDGRDDPGFVVATFGQKRAVTVIRCFLARESHIVMAYVSVLVLLLSVAILPSGSTR</sequence>
<dbReference type="PANTHER" id="PTHR13315">
    <property type="entry name" value="METALLO PHOSPHOESTERASE RELATED"/>
    <property type="match status" value="1"/>
</dbReference>
<protein>
    <submittedName>
        <fullName evidence="9">Metallophosphoesterase 1-like isoform X3</fullName>
    </submittedName>
</protein>
<keyword evidence="8" id="KW-1185">Reference proteome</keyword>
<dbReference type="PANTHER" id="PTHR13315:SF0">
    <property type="entry name" value="METALLOPHOSPHOESTERASE 1"/>
    <property type="match status" value="1"/>
</dbReference>
<dbReference type="RefSeq" id="XP_010269206.1">
    <property type="nucleotide sequence ID" value="XM_010270904.1"/>
</dbReference>
<keyword evidence="6" id="KW-0812">Transmembrane</keyword>
<feature type="transmembrane region" description="Helical" evidence="6">
    <location>
        <begin position="336"/>
        <end position="355"/>
    </location>
</feature>
<dbReference type="OrthoDB" id="9984693at2759"/>
<gene>
    <name evidence="9" type="primary">LOC104605941</name>
</gene>
<keyword evidence="2" id="KW-0479">Metal-binding</keyword>